<accession>A0A1A8XZP3</accession>
<protein>
    <submittedName>
        <fullName evidence="2">Polyisoprenoid-binding protein</fullName>
    </submittedName>
</protein>
<dbReference type="SUPFAM" id="SSF101874">
    <property type="entry name" value="YceI-like"/>
    <property type="match status" value="1"/>
</dbReference>
<reference evidence="2 3" key="1">
    <citation type="submission" date="2016-06" db="EMBL/GenBank/DDBJ databases">
        <authorList>
            <person name="Kjaerup R.B."/>
            <person name="Dalgaard T.S."/>
            <person name="Juul-Madsen H.R."/>
        </authorList>
    </citation>
    <scope>NUCLEOTIDE SEQUENCE [LARGE SCALE GENOMIC DNA]</scope>
    <source>
        <strain evidence="2">2</strain>
    </source>
</reference>
<organism evidence="2 3">
    <name type="scientific">Candidatus Propionivibrio aalborgensis</name>
    <dbReference type="NCBI Taxonomy" id="1860101"/>
    <lineage>
        <taxon>Bacteria</taxon>
        <taxon>Pseudomonadati</taxon>
        <taxon>Pseudomonadota</taxon>
        <taxon>Betaproteobacteria</taxon>
        <taxon>Rhodocyclales</taxon>
        <taxon>Rhodocyclaceae</taxon>
        <taxon>Propionivibrio</taxon>
    </lineage>
</organism>
<dbReference type="PANTHER" id="PTHR34406:SF1">
    <property type="entry name" value="PROTEIN YCEI"/>
    <property type="match status" value="1"/>
</dbReference>
<evidence type="ECO:0000259" key="1">
    <source>
        <dbReference type="Pfam" id="PF04264"/>
    </source>
</evidence>
<proteinExistence type="predicted"/>
<gene>
    <name evidence="2" type="ORF">PROAA_3940002</name>
</gene>
<dbReference type="Pfam" id="PF04264">
    <property type="entry name" value="YceI"/>
    <property type="match status" value="1"/>
</dbReference>
<dbReference type="AlphaFoldDB" id="A0A1A8XZP3"/>
<sequence>MGGNRYEVAGQLTIKGRTQAVTAPATVSIQGNNASFDGAFVIRRADFTIGEGAWADFGTVANEVQIRFHILATNGK</sequence>
<feature type="domain" description="Lipid/polyisoprenoid-binding YceI-like" evidence="1">
    <location>
        <begin position="6"/>
        <end position="70"/>
    </location>
</feature>
<evidence type="ECO:0000313" key="2">
    <source>
        <dbReference type="EMBL" id="SBT10191.1"/>
    </source>
</evidence>
<dbReference type="Gene3D" id="2.40.128.110">
    <property type="entry name" value="Lipid/polyisoprenoid-binding, YceI-like"/>
    <property type="match status" value="1"/>
</dbReference>
<dbReference type="EMBL" id="FLQY01000328">
    <property type="protein sequence ID" value="SBT10191.1"/>
    <property type="molecule type" value="Genomic_DNA"/>
</dbReference>
<dbReference type="PANTHER" id="PTHR34406">
    <property type="entry name" value="PROTEIN YCEI"/>
    <property type="match status" value="1"/>
</dbReference>
<name>A0A1A8XZP3_9RHOO</name>
<dbReference type="InterPro" id="IPR007372">
    <property type="entry name" value="Lipid/polyisoprenoid-bd_YceI"/>
</dbReference>
<evidence type="ECO:0000313" key="3">
    <source>
        <dbReference type="Proteomes" id="UP000199600"/>
    </source>
</evidence>
<dbReference type="Proteomes" id="UP000199600">
    <property type="component" value="Unassembled WGS sequence"/>
</dbReference>
<keyword evidence="3" id="KW-1185">Reference proteome</keyword>
<dbReference type="InterPro" id="IPR036761">
    <property type="entry name" value="TTHA0802/YceI-like_sf"/>
</dbReference>